<dbReference type="OrthoDB" id="26681at2759"/>
<evidence type="ECO:0000256" key="2">
    <source>
        <dbReference type="ARBA" id="ARBA00022737"/>
    </source>
</evidence>
<protein>
    <recommendedName>
        <fullName evidence="4">BEACH domain-containing protein</fullName>
    </recommendedName>
</protein>
<keyword evidence="1" id="KW-0853">WD repeat</keyword>
<dbReference type="PANTHER" id="PTHR46108">
    <property type="entry name" value="BLUE CHEESE"/>
    <property type="match status" value="1"/>
</dbReference>
<gene>
    <name evidence="5" type="ORF">OXX778_LOCUS23075</name>
</gene>
<evidence type="ECO:0000259" key="4">
    <source>
        <dbReference type="PROSITE" id="PS50197"/>
    </source>
</evidence>
<keyword evidence="2" id="KW-0677">Repeat</keyword>
<dbReference type="Proteomes" id="UP000663879">
    <property type="component" value="Unassembled WGS sequence"/>
</dbReference>
<accession>A0A814SBY9</accession>
<dbReference type="Gene3D" id="1.10.1540.10">
    <property type="entry name" value="BEACH domain"/>
    <property type="match status" value="1"/>
</dbReference>
<dbReference type="Pfam" id="PF02138">
    <property type="entry name" value="Beach"/>
    <property type="match status" value="1"/>
</dbReference>
<dbReference type="PROSITE" id="PS50197">
    <property type="entry name" value="BEACH"/>
    <property type="match status" value="1"/>
</dbReference>
<evidence type="ECO:0000313" key="6">
    <source>
        <dbReference type="Proteomes" id="UP000663879"/>
    </source>
</evidence>
<name>A0A814SBY9_9BILA</name>
<keyword evidence="6" id="KW-1185">Reference proteome</keyword>
<dbReference type="PANTHER" id="PTHR46108:SF4">
    <property type="entry name" value="BLUE CHEESE"/>
    <property type="match status" value="1"/>
</dbReference>
<reference evidence="5" key="1">
    <citation type="submission" date="2021-02" db="EMBL/GenBank/DDBJ databases">
        <authorList>
            <person name="Nowell W R."/>
        </authorList>
    </citation>
    <scope>NUCLEOTIDE SEQUENCE</scope>
    <source>
        <strain evidence="5">Ploen Becks lab</strain>
    </source>
</reference>
<comment type="caution">
    <text evidence="5">The sequence shown here is derived from an EMBL/GenBank/DDBJ whole genome shotgun (WGS) entry which is preliminary data.</text>
</comment>
<dbReference type="InterPro" id="IPR051944">
    <property type="entry name" value="BEACH_domain_protein"/>
</dbReference>
<sequence length="346" mass="39152">MGEINDDDDDEEEQSDFNDDNQQDDDYEINLAESTVQIKTNLYVSFPFLFLNSSSTLKNSSVSLYVNSNLIGTQRLNYINSTIMPNSTPSSLSIHGVIGTLPIFRSLSPVTWRQASSYLFEDIISPQSVKCIFNMGPNYLGSFQSLEMENFNNSLIMEDRIMFGIHPSKIFEMTLAKFRGVYNKNDSKSIGKQLNIPSNENVTPLRILSNTVAQLQGSSRTVGGVVIGYIYIGHFDLADRMFHSIKEAWLSASKNNMADVKELIPEFFYLPEFLSNSNKFDLGKKQSGVELNDIVLPPWAKNDPREFVRVHRMALESDYVSAHLNEWIDLIFGYKQQGQAAIESNN</sequence>
<dbReference type="EMBL" id="CAJNOC010011048">
    <property type="protein sequence ID" value="CAF1145389.1"/>
    <property type="molecule type" value="Genomic_DNA"/>
</dbReference>
<organism evidence="5 6">
    <name type="scientific">Brachionus calyciflorus</name>
    <dbReference type="NCBI Taxonomy" id="104777"/>
    <lineage>
        <taxon>Eukaryota</taxon>
        <taxon>Metazoa</taxon>
        <taxon>Spiralia</taxon>
        <taxon>Gnathifera</taxon>
        <taxon>Rotifera</taxon>
        <taxon>Eurotatoria</taxon>
        <taxon>Monogononta</taxon>
        <taxon>Pseudotrocha</taxon>
        <taxon>Ploima</taxon>
        <taxon>Brachionidae</taxon>
        <taxon>Brachionus</taxon>
    </lineage>
</organism>
<feature type="domain" description="BEACH" evidence="4">
    <location>
        <begin position="97"/>
        <end position="346"/>
    </location>
</feature>
<dbReference type="InterPro" id="IPR000409">
    <property type="entry name" value="BEACH_dom"/>
</dbReference>
<proteinExistence type="predicted"/>
<evidence type="ECO:0000313" key="5">
    <source>
        <dbReference type="EMBL" id="CAF1145389.1"/>
    </source>
</evidence>
<evidence type="ECO:0000256" key="1">
    <source>
        <dbReference type="ARBA" id="ARBA00022574"/>
    </source>
</evidence>
<dbReference type="InterPro" id="IPR036372">
    <property type="entry name" value="BEACH_dom_sf"/>
</dbReference>
<dbReference type="AlphaFoldDB" id="A0A814SBY9"/>
<dbReference type="SMART" id="SM01026">
    <property type="entry name" value="Beach"/>
    <property type="match status" value="1"/>
</dbReference>
<feature type="region of interest" description="Disordered" evidence="3">
    <location>
        <begin position="1"/>
        <end position="25"/>
    </location>
</feature>
<feature type="non-terminal residue" evidence="5">
    <location>
        <position position="1"/>
    </location>
</feature>
<evidence type="ECO:0000256" key="3">
    <source>
        <dbReference type="SAM" id="MobiDB-lite"/>
    </source>
</evidence>
<dbReference type="SUPFAM" id="SSF81837">
    <property type="entry name" value="BEACH domain"/>
    <property type="match status" value="1"/>
</dbReference>